<dbReference type="EMBL" id="LCCU01000005">
    <property type="protein sequence ID" value="KKS38859.1"/>
    <property type="molecule type" value="Genomic_DNA"/>
</dbReference>
<comment type="caution">
    <text evidence="1">The sequence shown here is derived from an EMBL/GenBank/DDBJ whole genome shotgun (WGS) entry which is preliminary data.</text>
</comment>
<protein>
    <submittedName>
        <fullName evidence="1">Uncharacterized protein</fullName>
    </submittedName>
</protein>
<dbReference type="AlphaFoldDB" id="A0A0G0YQH7"/>
<evidence type="ECO:0000313" key="2">
    <source>
        <dbReference type="Proteomes" id="UP000033847"/>
    </source>
</evidence>
<reference evidence="1 2" key="1">
    <citation type="journal article" date="2015" name="Nature">
        <title>rRNA introns, odd ribosomes, and small enigmatic genomes across a large radiation of phyla.</title>
        <authorList>
            <person name="Brown C.T."/>
            <person name="Hug L.A."/>
            <person name="Thomas B.C."/>
            <person name="Sharon I."/>
            <person name="Castelle C.J."/>
            <person name="Singh A."/>
            <person name="Wilkins M.J."/>
            <person name="Williams K.H."/>
            <person name="Banfield J.F."/>
        </authorList>
    </citation>
    <scope>NUCLEOTIDE SEQUENCE [LARGE SCALE GENOMIC DNA]</scope>
</reference>
<name>A0A0G0YQH7_UNCKA</name>
<sequence>MYRWWVRLSSQATRSEVNSTYEHILRWGAKTVDTGSLTDMDYAFTSDKNPTRLLHKLTADNVVINWGFLSKSKLAKPKRNPTYTPSDKPKAFEELKKRFGTTLGGKS</sequence>
<evidence type="ECO:0000313" key="1">
    <source>
        <dbReference type="EMBL" id="KKS38859.1"/>
    </source>
</evidence>
<organism evidence="1 2">
    <name type="scientific">candidate division WWE3 bacterium GW2011_GWF1_42_14</name>
    <dbReference type="NCBI Taxonomy" id="1619138"/>
    <lineage>
        <taxon>Bacteria</taxon>
        <taxon>Katanobacteria</taxon>
    </lineage>
</organism>
<accession>A0A0G0YQH7</accession>
<dbReference type="Proteomes" id="UP000033847">
    <property type="component" value="Unassembled WGS sequence"/>
</dbReference>
<gene>
    <name evidence="1" type="ORF">UV00_C0005G0042</name>
</gene>
<proteinExistence type="predicted"/>